<comment type="caution">
    <text evidence="2">The sequence shown here is derived from an EMBL/GenBank/DDBJ whole genome shotgun (WGS) entry which is preliminary data.</text>
</comment>
<evidence type="ECO:0000256" key="1">
    <source>
        <dbReference type="SAM" id="MobiDB-lite"/>
    </source>
</evidence>
<feature type="compositionally biased region" description="Polar residues" evidence="1">
    <location>
        <begin position="754"/>
        <end position="765"/>
    </location>
</feature>
<feature type="compositionally biased region" description="Polar residues" evidence="1">
    <location>
        <begin position="13"/>
        <end position="47"/>
    </location>
</feature>
<dbReference type="Proteomes" id="UP000736335">
    <property type="component" value="Unassembled WGS sequence"/>
</dbReference>
<sequence length="866" mass="93767">MAVLAAQDWHLPSSPQAMDSPTTANQPPSRQQHTPSPNSVNHPSTMAQQSGQQLPLHLQQQPYPYPVQQQQASWSPTNTPYYPGFYQNTPPHSPYMHQGHQAQMSPNPFYDANNQFAQWAYQHMMFNAQQNHQIPMYSQHPTTSGSQRSRSGSNGAQQEFYPANNVFNPFPSGTPPPPHPSPGNNGYPRSATSDPNQQYGGFHPYRRPNRPQGQDVVPPQPHDWRSNTGPAPVFQPPYARNDASASSTSVNSSSSQSSRRRKDSQGSAVGGQNGTNPPQPSRATPVRTSNNTSGTSSSTNHRPHNRHPSASSTTSSVVARPNGTSPSTSVTPNNSNTSSPSTATPRPVKPSPLSQGNYTVAEKRVSRDDSDIRKMHDSTPGGSRSGLKSRFRRALSFNALQEEETETPSKGKAPETRGEIPVKSEAVDSQDPASSTVPKKSRKALFNSKLNASTDNISLSSTMSSASMVIRKLGNITKLTRRNSLAGITSLFKDKKEKEGEEGKSRRKVKKGAKAEASEASVSLATVELDRSDWSAELNGLTPAARLARQHTLKSNAEAAERAKAEAQKNTVATPPAWEKNSSNRQGDLTNGPVSEDGTRPADEDSDSDDGKLAGPSNNHVSQDSLDGWDDNEDWGEGEDDEEVTIRGGVDSIDLNEDMEPWAIGLRRSVEKTRVPVKGILKPPTPVVEPPGPAFTVRARSNSYNSAPTHTTEIGPLARIPSSDPDHIDGLHHPHPPSPSSSSTTPALPPLSFMSGSATDSTDVNPSPHAEKMFFSHPNSSAPVLSAVFSSNPPSLAHRSATAPARRLTFASNLSVYDTFPSSVYDRRSEPATWSRLTPALAQRIKEELNSYKMEEMEVHAASRIQ</sequence>
<feature type="compositionally biased region" description="Pro residues" evidence="1">
    <location>
        <begin position="172"/>
        <end position="181"/>
    </location>
</feature>
<proteinExistence type="predicted"/>
<feature type="region of interest" description="Disordered" evidence="1">
    <location>
        <begin position="497"/>
        <end position="524"/>
    </location>
</feature>
<feature type="region of interest" description="Disordered" evidence="1">
    <location>
        <begin position="553"/>
        <end position="652"/>
    </location>
</feature>
<dbReference type="GO" id="GO:0003779">
    <property type="term" value="F:actin binding"/>
    <property type="evidence" value="ECO:0007669"/>
    <property type="project" value="TreeGrafter"/>
</dbReference>
<feature type="compositionally biased region" description="Polar residues" evidence="1">
    <location>
        <begin position="190"/>
        <end position="199"/>
    </location>
</feature>
<feature type="compositionally biased region" description="Polar residues" evidence="1">
    <location>
        <begin position="616"/>
        <end position="625"/>
    </location>
</feature>
<reference evidence="2" key="1">
    <citation type="journal article" date="2020" name="Nat. Commun.">
        <title>Large-scale genome sequencing of mycorrhizal fungi provides insights into the early evolution of symbiotic traits.</title>
        <authorList>
            <person name="Miyauchi S."/>
            <person name="Kiss E."/>
            <person name="Kuo A."/>
            <person name="Drula E."/>
            <person name="Kohler A."/>
            <person name="Sanchez-Garcia M."/>
            <person name="Morin E."/>
            <person name="Andreopoulos B."/>
            <person name="Barry K.W."/>
            <person name="Bonito G."/>
            <person name="Buee M."/>
            <person name="Carver A."/>
            <person name="Chen C."/>
            <person name="Cichocki N."/>
            <person name="Clum A."/>
            <person name="Culley D."/>
            <person name="Crous P.W."/>
            <person name="Fauchery L."/>
            <person name="Girlanda M."/>
            <person name="Hayes R.D."/>
            <person name="Keri Z."/>
            <person name="LaButti K."/>
            <person name="Lipzen A."/>
            <person name="Lombard V."/>
            <person name="Magnuson J."/>
            <person name="Maillard F."/>
            <person name="Murat C."/>
            <person name="Nolan M."/>
            <person name="Ohm R.A."/>
            <person name="Pangilinan J."/>
            <person name="Pereira M.F."/>
            <person name="Perotto S."/>
            <person name="Peter M."/>
            <person name="Pfister S."/>
            <person name="Riley R."/>
            <person name="Sitrit Y."/>
            <person name="Stielow J.B."/>
            <person name="Szollosi G."/>
            <person name="Zifcakova L."/>
            <person name="Stursova M."/>
            <person name="Spatafora J.W."/>
            <person name="Tedersoo L."/>
            <person name="Vaario L.M."/>
            <person name="Yamada A."/>
            <person name="Yan M."/>
            <person name="Wang P."/>
            <person name="Xu J."/>
            <person name="Bruns T."/>
            <person name="Baldrian P."/>
            <person name="Vilgalys R."/>
            <person name="Dunand C."/>
            <person name="Henrissat B."/>
            <person name="Grigoriev I.V."/>
            <person name="Hibbett D."/>
            <person name="Nagy L.G."/>
            <person name="Martin F.M."/>
        </authorList>
    </citation>
    <scope>NUCLEOTIDE SEQUENCE</scope>
    <source>
        <strain evidence="2">UH-Tt-Lm1</strain>
    </source>
</reference>
<feature type="region of interest" description="Disordered" evidence="1">
    <location>
        <begin position="704"/>
        <end position="775"/>
    </location>
</feature>
<organism evidence="2 3">
    <name type="scientific">Thelephora terrestris</name>
    <dbReference type="NCBI Taxonomy" id="56493"/>
    <lineage>
        <taxon>Eukaryota</taxon>
        <taxon>Fungi</taxon>
        <taxon>Dikarya</taxon>
        <taxon>Basidiomycota</taxon>
        <taxon>Agaricomycotina</taxon>
        <taxon>Agaricomycetes</taxon>
        <taxon>Thelephorales</taxon>
        <taxon>Thelephoraceae</taxon>
        <taxon>Thelephora</taxon>
    </lineage>
</organism>
<feature type="compositionally biased region" description="Low complexity" evidence="1">
    <location>
        <begin position="740"/>
        <end position="752"/>
    </location>
</feature>
<feature type="compositionally biased region" description="Low complexity" evidence="1">
    <location>
        <begin position="288"/>
        <end position="300"/>
    </location>
</feature>
<feature type="compositionally biased region" description="Low complexity" evidence="1">
    <location>
        <begin position="144"/>
        <end position="158"/>
    </location>
</feature>
<name>A0A9P6HFE9_9AGAM</name>
<accession>A0A9P6HFE9</accession>
<dbReference type="GO" id="GO:0030036">
    <property type="term" value="P:actin cytoskeleton organization"/>
    <property type="evidence" value="ECO:0007669"/>
    <property type="project" value="TreeGrafter"/>
</dbReference>
<dbReference type="PANTHER" id="PTHR12751">
    <property type="entry name" value="PHOSPHATASE AND ACTIN REGULATOR PHACTR"/>
    <property type="match status" value="1"/>
</dbReference>
<dbReference type="AlphaFoldDB" id="A0A9P6HFE9"/>
<feature type="compositionally biased region" description="Acidic residues" evidence="1">
    <location>
        <begin position="627"/>
        <end position="643"/>
    </location>
</feature>
<gene>
    <name evidence="2" type="ORF">BJ322DRAFT_1107767</name>
</gene>
<feature type="compositionally biased region" description="Low complexity" evidence="1">
    <location>
        <begin position="244"/>
        <end position="257"/>
    </location>
</feature>
<feature type="compositionally biased region" description="Low complexity" evidence="1">
    <location>
        <begin position="309"/>
        <end position="346"/>
    </location>
</feature>
<dbReference type="PANTHER" id="PTHR12751:SF18">
    <property type="entry name" value="PHOSPHATASE AND ACTIN REGULATOR 1"/>
    <property type="match status" value="1"/>
</dbReference>
<keyword evidence="3" id="KW-1185">Reference proteome</keyword>
<feature type="compositionally biased region" description="Basic and acidic residues" evidence="1">
    <location>
        <begin position="361"/>
        <end position="377"/>
    </location>
</feature>
<evidence type="ECO:0000313" key="3">
    <source>
        <dbReference type="Proteomes" id="UP000736335"/>
    </source>
</evidence>
<dbReference type="EMBL" id="WIUZ02000006">
    <property type="protein sequence ID" value="KAF9785882.1"/>
    <property type="molecule type" value="Genomic_DNA"/>
</dbReference>
<feature type="compositionally biased region" description="Polar residues" evidence="1">
    <location>
        <begin position="580"/>
        <end position="593"/>
    </location>
</feature>
<feature type="region of interest" description="Disordered" evidence="1">
    <location>
        <begin position="1"/>
        <end position="54"/>
    </location>
</feature>
<evidence type="ECO:0000313" key="2">
    <source>
        <dbReference type="EMBL" id="KAF9785882.1"/>
    </source>
</evidence>
<dbReference type="OrthoDB" id="5563016at2759"/>
<protein>
    <submittedName>
        <fullName evidence="2">Uncharacterized protein</fullName>
    </submittedName>
</protein>
<reference evidence="2" key="2">
    <citation type="submission" date="2020-11" db="EMBL/GenBank/DDBJ databases">
        <authorList>
            <consortium name="DOE Joint Genome Institute"/>
            <person name="Kuo A."/>
            <person name="Miyauchi S."/>
            <person name="Kiss E."/>
            <person name="Drula E."/>
            <person name="Kohler A."/>
            <person name="Sanchez-Garcia M."/>
            <person name="Andreopoulos B."/>
            <person name="Barry K.W."/>
            <person name="Bonito G."/>
            <person name="Buee M."/>
            <person name="Carver A."/>
            <person name="Chen C."/>
            <person name="Cichocki N."/>
            <person name="Clum A."/>
            <person name="Culley D."/>
            <person name="Crous P.W."/>
            <person name="Fauchery L."/>
            <person name="Girlanda M."/>
            <person name="Hayes R."/>
            <person name="Keri Z."/>
            <person name="Labutti K."/>
            <person name="Lipzen A."/>
            <person name="Lombard V."/>
            <person name="Magnuson J."/>
            <person name="Maillard F."/>
            <person name="Morin E."/>
            <person name="Murat C."/>
            <person name="Nolan M."/>
            <person name="Ohm R."/>
            <person name="Pangilinan J."/>
            <person name="Pereira M."/>
            <person name="Perotto S."/>
            <person name="Peter M."/>
            <person name="Riley R."/>
            <person name="Sitrit Y."/>
            <person name="Stielow B."/>
            <person name="Szollosi G."/>
            <person name="Zifcakova L."/>
            <person name="Stursova M."/>
            <person name="Spatafora J.W."/>
            <person name="Tedersoo L."/>
            <person name="Vaario L.-M."/>
            <person name="Yamada A."/>
            <person name="Yan M."/>
            <person name="Wang P."/>
            <person name="Xu J."/>
            <person name="Bruns T."/>
            <person name="Baldrian P."/>
            <person name="Vilgalys R."/>
            <person name="Henrissat B."/>
            <person name="Grigoriev I.V."/>
            <person name="Hibbett D."/>
            <person name="Nagy L.G."/>
            <person name="Martin F.M."/>
        </authorList>
    </citation>
    <scope>NUCLEOTIDE SEQUENCE</scope>
    <source>
        <strain evidence="2">UH-Tt-Lm1</strain>
    </source>
</reference>
<feature type="compositionally biased region" description="Basic and acidic residues" evidence="1">
    <location>
        <begin position="407"/>
        <end position="426"/>
    </location>
</feature>
<feature type="region of interest" description="Disordered" evidence="1">
    <location>
        <begin position="136"/>
        <end position="441"/>
    </location>
</feature>